<sequence>MAAGMSDMARRIGTLEDTLEITKSPPHDRLSRMDHRIDNTVKLFEAHRDDMKDLQRSVFTIEKRTLLLERNVDRIRIDVEGMRRDNASMHEDITDIIKRLDRHDARFDQQDKRFDTLEQRFDTLEQRFDTLEQRFDTLEQRVDTLSAEVTSIRLTQDKMLANQEALAVMVRSTQDNISAIMKHIIKNN</sequence>
<keyword evidence="4" id="KW-1185">Reference proteome</keyword>
<keyword evidence="1" id="KW-0175">Coiled coil</keyword>
<dbReference type="RefSeq" id="WP_214154693.1">
    <property type="nucleotide sequence ID" value="NZ_JAHBAY010000002.1"/>
</dbReference>
<organism evidence="3 4">
    <name type="scientific">Kineosporia corallincola</name>
    <dbReference type="NCBI Taxonomy" id="2835133"/>
    <lineage>
        <taxon>Bacteria</taxon>
        <taxon>Bacillati</taxon>
        <taxon>Actinomycetota</taxon>
        <taxon>Actinomycetes</taxon>
        <taxon>Kineosporiales</taxon>
        <taxon>Kineosporiaceae</taxon>
        <taxon>Kineosporia</taxon>
    </lineage>
</organism>
<reference evidence="3 4" key="1">
    <citation type="submission" date="2021-05" db="EMBL/GenBank/DDBJ databases">
        <title>Kineosporia and Streptomyces sp. nov. two new marine actinobacteria isolated from Coral.</title>
        <authorList>
            <person name="Buangrab K."/>
            <person name="Sutthacheep M."/>
            <person name="Yeemin T."/>
            <person name="Harunari E."/>
            <person name="Igarashi Y."/>
            <person name="Kanchanasin P."/>
            <person name="Tanasupawat S."/>
            <person name="Phongsopitanun W."/>
        </authorList>
    </citation>
    <scope>NUCLEOTIDE SEQUENCE [LARGE SCALE GENOMIC DNA]</scope>
    <source>
        <strain evidence="3 4">J2-2</strain>
    </source>
</reference>
<dbReference type="Gene3D" id="1.20.5.490">
    <property type="entry name" value="Single helix bin"/>
    <property type="match status" value="1"/>
</dbReference>
<dbReference type="Pfam" id="PF14073">
    <property type="entry name" value="Cep57_CLD"/>
    <property type="match status" value="1"/>
</dbReference>
<accession>A0ABS5TBI3</accession>
<evidence type="ECO:0000256" key="1">
    <source>
        <dbReference type="SAM" id="Coils"/>
    </source>
</evidence>
<gene>
    <name evidence="3" type="ORF">KIH74_05640</name>
</gene>
<dbReference type="EMBL" id="JAHBAY010000002">
    <property type="protein sequence ID" value="MBT0768396.1"/>
    <property type="molecule type" value="Genomic_DNA"/>
</dbReference>
<protein>
    <recommendedName>
        <fullName evidence="2">Cep57 centrosome localisation domain-containing protein</fullName>
    </recommendedName>
</protein>
<dbReference type="Proteomes" id="UP001197247">
    <property type="component" value="Unassembled WGS sequence"/>
</dbReference>
<dbReference type="Gene3D" id="6.10.250.2540">
    <property type="match status" value="1"/>
</dbReference>
<name>A0ABS5TBI3_9ACTN</name>
<proteinExistence type="predicted"/>
<comment type="caution">
    <text evidence="3">The sequence shown here is derived from an EMBL/GenBank/DDBJ whole genome shotgun (WGS) entry which is preliminary data.</text>
</comment>
<evidence type="ECO:0000313" key="4">
    <source>
        <dbReference type="Proteomes" id="UP001197247"/>
    </source>
</evidence>
<evidence type="ECO:0000313" key="3">
    <source>
        <dbReference type="EMBL" id="MBT0768396.1"/>
    </source>
</evidence>
<feature type="domain" description="Cep57 centrosome localisation" evidence="2">
    <location>
        <begin position="46"/>
        <end position="166"/>
    </location>
</feature>
<dbReference type="SUPFAM" id="SSF57997">
    <property type="entry name" value="Tropomyosin"/>
    <property type="match status" value="1"/>
</dbReference>
<dbReference type="InterPro" id="IPR025913">
    <property type="entry name" value="Cep57_CLD"/>
</dbReference>
<feature type="coiled-coil region" evidence="1">
    <location>
        <begin position="100"/>
        <end position="148"/>
    </location>
</feature>
<evidence type="ECO:0000259" key="2">
    <source>
        <dbReference type="Pfam" id="PF14073"/>
    </source>
</evidence>